<feature type="domain" description="Transglycosylase SLT" evidence="1">
    <location>
        <begin position="47"/>
        <end position="339"/>
    </location>
</feature>
<dbReference type="GO" id="GO:0008933">
    <property type="term" value="F:peptidoglycan lytic transglycosylase activity"/>
    <property type="evidence" value="ECO:0007669"/>
    <property type="project" value="TreeGrafter"/>
</dbReference>
<dbReference type="GO" id="GO:0009253">
    <property type="term" value="P:peptidoglycan catabolic process"/>
    <property type="evidence" value="ECO:0007669"/>
    <property type="project" value="TreeGrafter"/>
</dbReference>
<reference evidence="2" key="1">
    <citation type="submission" date="2018-06" db="EMBL/GenBank/DDBJ databases">
        <authorList>
            <person name="Zhirakovskaya E."/>
        </authorList>
    </citation>
    <scope>NUCLEOTIDE SEQUENCE</scope>
</reference>
<dbReference type="SUPFAM" id="SSF53955">
    <property type="entry name" value="Lysozyme-like"/>
    <property type="match status" value="1"/>
</dbReference>
<organism evidence="2">
    <name type="scientific">hydrothermal vent metagenome</name>
    <dbReference type="NCBI Taxonomy" id="652676"/>
    <lineage>
        <taxon>unclassified sequences</taxon>
        <taxon>metagenomes</taxon>
        <taxon>ecological metagenomes</taxon>
    </lineage>
</organism>
<name>A0A3B1D935_9ZZZZ</name>
<dbReference type="InterPro" id="IPR043426">
    <property type="entry name" value="MltB-like"/>
</dbReference>
<dbReference type="Gene3D" id="1.10.8.350">
    <property type="entry name" value="Bacterial muramidase"/>
    <property type="match status" value="1"/>
</dbReference>
<dbReference type="Pfam" id="PF13406">
    <property type="entry name" value="SLT_2"/>
    <property type="match status" value="1"/>
</dbReference>
<proteinExistence type="predicted"/>
<sequence length="344" mass="40014">MRMHPHFSKQIRPIFISIFIFLSFGSLSVNSIHAAEGPERIPLEHPKYQALIKELTEKHNFKADELKAIFKQVVFKKDIIDKFNRPAEHLPFHRYRKIFIKKDMIEKGRAYLAEHDKLLSEVEAVYGVEKEIIASILGVETRFGKPGIERYRAFDVLNTAFFLYPRREKFYRGEIISFLKLTRKEKLEPFSINSSYAGAFGVPQFIPSSFLRYAVDFDKDGKVDLWNSKKDIFASVANYLKHFGWKKNTLLYLPAQIYNDSPQLKKMLNRGFRKTISVAEAIKMGVEIPYPAKGDTLTSFSYFEPNPNEKELIALFGNFRAITRYNTSVHYALVIVHLSRRLVL</sequence>
<accession>A0A3B1D935</accession>
<dbReference type="PANTHER" id="PTHR30163:SF9">
    <property type="entry name" value="MEMBRANE-BOUND LYTIC MUREIN TRANSGLYCOSYLASE B"/>
    <property type="match status" value="1"/>
</dbReference>
<dbReference type="AlphaFoldDB" id="A0A3B1D935"/>
<dbReference type="InterPro" id="IPR031304">
    <property type="entry name" value="SLT_2"/>
</dbReference>
<dbReference type="CDD" id="cd13399">
    <property type="entry name" value="Slt35-like"/>
    <property type="match status" value="1"/>
</dbReference>
<evidence type="ECO:0000313" key="2">
    <source>
        <dbReference type="EMBL" id="VAX33343.1"/>
    </source>
</evidence>
<dbReference type="EMBL" id="UOGF01000106">
    <property type="protein sequence ID" value="VAX33343.1"/>
    <property type="molecule type" value="Genomic_DNA"/>
</dbReference>
<dbReference type="InterPro" id="IPR023346">
    <property type="entry name" value="Lysozyme-like_dom_sf"/>
</dbReference>
<evidence type="ECO:0000259" key="1">
    <source>
        <dbReference type="Pfam" id="PF13406"/>
    </source>
</evidence>
<gene>
    <name evidence="2" type="ORF">MNBD_NITROSPIRAE01-1889</name>
</gene>
<dbReference type="PANTHER" id="PTHR30163">
    <property type="entry name" value="MEMBRANE-BOUND LYTIC MUREIN TRANSGLYCOSYLASE B"/>
    <property type="match status" value="1"/>
</dbReference>
<dbReference type="Gene3D" id="1.10.530.10">
    <property type="match status" value="1"/>
</dbReference>
<protein>
    <submittedName>
        <fullName evidence="2">Membrane-bound lytic murein transglycosylase B</fullName>
    </submittedName>
</protein>